<name>A0A095T7F9_9GAMM</name>
<accession>A0A095T7F9</accession>
<evidence type="ECO:0000313" key="1">
    <source>
        <dbReference type="EMBL" id="KGD72587.1"/>
    </source>
</evidence>
<keyword evidence="2" id="KW-1185">Reference proteome</keyword>
<reference evidence="1" key="1">
    <citation type="submission" date="2014-12" db="EMBL/GenBank/DDBJ databases">
        <title>The draft genome of the Tatumella morbirosei type strain, LMG23360T isolated from pineapple rot.</title>
        <authorList>
            <person name="Smits T.H."/>
            <person name="Palmer M."/>
            <person name="Venter S.N."/>
            <person name="Duffy B."/>
            <person name="Steenkamp E.T."/>
            <person name="Chan W.Y."/>
            <person name="Coutinho T.A."/>
            <person name="Coetzee M.P."/>
            <person name="De Maayer P."/>
        </authorList>
    </citation>
    <scope>NUCLEOTIDE SEQUENCE [LARGE SCALE GENOMIC DNA]</scope>
    <source>
        <strain evidence="1">LMG 23360</strain>
    </source>
</reference>
<comment type="caution">
    <text evidence="1">The sequence shown here is derived from an EMBL/GenBank/DDBJ whole genome shotgun (WGS) entry which is preliminary data.</text>
</comment>
<gene>
    <name evidence="1" type="ORF">HA49_18005</name>
</gene>
<sequence>MNMISAIRFISSYFEQLNKIKPECRAFIPLAWLLLFSPLSSFAAILTDKPDSAANRIVSGIISFSHWPGKNNLPRLCVFSTASHLSYSDDSARMASAKTFDITHIHDKSGLLSAQCDVIYFGSETPQQQSEILDKVRGRPVLSIAENNPDCTLGAVFCLLVKQNPPAFSVNLDSLSRSGVKVSPDVLLLSRKGY</sequence>
<dbReference type="eggNOG" id="ENOG5032MZ8">
    <property type="taxonomic scope" value="Bacteria"/>
</dbReference>
<evidence type="ECO:0000313" key="2">
    <source>
        <dbReference type="Proteomes" id="UP000029577"/>
    </source>
</evidence>
<dbReference type="AlphaFoldDB" id="A0A095T7F9"/>
<dbReference type="EMBL" id="JPKR02000003">
    <property type="protein sequence ID" value="KGD72587.1"/>
    <property type="molecule type" value="Genomic_DNA"/>
</dbReference>
<dbReference type="STRING" id="642227.HA49_18005"/>
<dbReference type="InterPro" id="IPR025293">
    <property type="entry name" value="YfiR/HmsC-like"/>
</dbReference>
<proteinExistence type="predicted"/>
<evidence type="ECO:0008006" key="3">
    <source>
        <dbReference type="Google" id="ProtNLM"/>
    </source>
</evidence>
<dbReference type="Proteomes" id="UP000029577">
    <property type="component" value="Unassembled WGS sequence"/>
</dbReference>
<dbReference type="Pfam" id="PF13689">
    <property type="entry name" value="DUF4154"/>
    <property type="match status" value="1"/>
</dbReference>
<organism evidence="1 2">
    <name type="scientific">Tatumella morbirosei</name>
    <dbReference type="NCBI Taxonomy" id="642227"/>
    <lineage>
        <taxon>Bacteria</taxon>
        <taxon>Pseudomonadati</taxon>
        <taxon>Pseudomonadota</taxon>
        <taxon>Gammaproteobacteria</taxon>
        <taxon>Enterobacterales</taxon>
        <taxon>Erwiniaceae</taxon>
        <taxon>Tatumella</taxon>
    </lineage>
</organism>
<protein>
    <recommendedName>
        <fullName evidence="3">DUF4154 domain-containing protein</fullName>
    </recommendedName>
</protein>